<organism evidence="2 3">
    <name type="scientific">Rubrivirga marina</name>
    <dbReference type="NCBI Taxonomy" id="1196024"/>
    <lineage>
        <taxon>Bacteria</taxon>
        <taxon>Pseudomonadati</taxon>
        <taxon>Rhodothermota</taxon>
        <taxon>Rhodothermia</taxon>
        <taxon>Rhodothermales</taxon>
        <taxon>Rubricoccaceae</taxon>
        <taxon>Rubrivirga</taxon>
    </lineage>
</organism>
<dbReference type="AlphaFoldDB" id="A0A271IST4"/>
<name>A0A271IST4_9BACT</name>
<gene>
    <name evidence="2" type="ORF">BSZ37_21350</name>
</gene>
<reference evidence="2 3" key="1">
    <citation type="submission" date="2016-11" db="EMBL/GenBank/DDBJ databases">
        <title>Study of marine rhodopsin-containing bacteria.</title>
        <authorList>
            <person name="Yoshizawa S."/>
            <person name="Kumagai Y."/>
            <person name="Kogure K."/>
        </authorList>
    </citation>
    <scope>NUCLEOTIDE SEQUENCE [LARGE SCALE GENOMIC DNA]</scope>
    <source>
        <strain evidence="2 3">SAORIC-28</strain>
    </source>
</reference>
<protein>
    <submittedName>
        <fullName evidence="2">Uncharacterized protein</fullName>
    </submittedName>
</protein>
<keyword evidence="3" id="KW-1185">Reference proteome</keyword>
<dbReference type="EMBL" id="MQWD01000010">
    <property type="protein sequence ID" value="PAP74210.1"/>
    <property type="molecule type" value="Genomic_DNA"/>
</dbReference>
<proteinExistence type="predicted"/>
<accession>A0A271IST4</accession>
<dbReference type="Proteomes" id="UP000216339">
    <property type="component" value="Unassembled WGS sequence"/>
</dbReference>
<comment type="caution">
    <text evidence="2">The sequence shown here is derived from an EMBL/GenBank/DDBJ whole genome shotgun (WGS) entry which is preliminary data.</text>
</comment>
<sequence>MRPSGTVGDFLFLASVTRKTRRSRARPPEGTPSERRGWRCEGPRRVPARTVSVNAPLVAV</sequence>
<evidence type="ECO:0000256" key="1">
    <source>
        <dbReference type="SAM" id="MobiDB-lite"/>
    </source>
</evidence>
<evidence type="ECO:0000313" key="3">
    <source>
        <dbReference type="Proteomes" id="UP000216339"/>
    </source>
</evidence>
<evidence type="ECO:0000313" key="2">
    <source>
        <dbReference type="EMBL" id="PAP74210.1"/>
    </source>
</evidence>
<feature type="region of interest" description="Disordered" evidence="1">
    <location>
        <begin position="18"/>
        <end position="40"/>
    </location>
</feature>